<dbReference type="PANTHER" id="PTHR36839">
    <property type="entry name" value="METALLO-BETA-LACTAMASE FAMILY PROTEIN (AFU_ORTHOLOGUE AFUA_5G12770)"/>
    <property type="match status" value="1"/>
</dbReference>
<keyword evidence="3" id="KW-1185">Reference proteome</keyword>
<evidence type="ECO:0000259" key="1">
    <source>
        <dbReference type="SMART" id="SM00849"/>
    </source>
</evidence>
<dbReference type="OrthoDB" id="2373347at2"/>
<evidence type="ECO:0000313" key="2">
    <source>
        <dbReference type="EMBL" id="RDI60195.1"/>
    </source>
</evidence>
<gene>
    <name evidence="2" type="ORF">DES45_103457</name>
</gene>
<dbReference type="Proteomes" id="UP000254925">
    <property type="component" value="Unassembled WGS sequence"/>
</dbReference>
<accession>A0A370HPM4</accession>
<dbReference type="SMART" id="SM00849">
    <property type="entry name" value="Lactamase_B"/>
    <property type="match status" value="1"/>
</dbReference>
<dbReference type="AlphaFoldDB" id="A0A370HPM4"/>
<dbReference type="Gene3D" id="3.60.15.10">
    <property type="entry name" value="Ribonuclease Z/Hydroxyacylglutathione hydrolase-like"/>
    <property type="match status" value="1"/>
</dbReference>
<dbReference type="InterPro" id="IPR001279">
    <property type="entry name" value="Metallo-B-lactamas"/>
</dbReference>
<dbReference type="InterPro" id="IPR036866">
    <property type="entry name" value="RibonucZ/Hydroxyglut_hydro"/>
</dbReference>
<protein>
    <recommendedName>
        <fullName evidence="1">Metallo-beta-lactamase domain-containing protein</fullName>
    </recommendedName>
</protein>
<dbReference type="PANTHER" id="PTHR36839:SF1">
    <property type="entry name" value="METALLO-BETA-LACTAMASE FAMILY PROTEIN (AFU_ORTHOLOGUE AFUA_5G12770)"/>
    <property type="match status" value="1"/>
</dbReference>
<proteinExistence type="predicted"/>
<evidence type="ECO:0000313" key="3">
    <source>
        <dbReference type="Proteomes" id="UP000254925"/>
    </source>
</evidence>
<dbReference type="EMBL" id="QQBB01000003">
    <property type="protein sequence ID" value="RDI60195.1"/>
    <property type="molecule type" value="Genomic_DNA"/>
</dbReference>
<sequence>MPRFICRACGTQYPESEAPSAHCPICEDERQFVNWEGQSWTTLEDLRRSHRARMQQEGPGLTGIGSEPSFAIGERALLVETPHGNVLWDCIALIDDEIVEAVKARGGLKAIAISHPHYYTTMVEWSHAFGGVPIYIHADDMKWVQRPHPAILPWTGETHALSPDLTLIRCGGHFDGGAVLHWAGGDEGRGALLSGDILQVVQDRRHVSFMYSYPNLIPLNARAIERIRAALAPYAFDSIYGAWWGRNIIGGGREAFDVSVERYLRAIA</sequence>
<dbReference type="SUPFAM" id="SSF56281">
    <property type="entry name" value="Metallo-hydrolase/oxidoreductase"/>
    <property type="match status" value="1"/>
</dbReference>
<organism evidence="2 3">
    <name type="scientific">Microvirga subterranea</name>
    <dbReference type="NCBI Taxonomy" id="186651"/>
    <lineage>
        <taxon>Bacteria</taxon>
        <taxon>Pseudomonadati</taxon>
        <taxon>Pseudomonadota</taxon>
        <taxon>Alphaproteobacteria</taxon>
        <taxon>Hyphomicrobiales</taxon>
        <taxon>Methylobacteriaceae</taxon>
        <taxon>Microvirga</taxon>
    </lineage>
</organism>
<reference evidence="2 3" key="1">
    <citation type="submission" date="2018-07" db="EMBL/GenBank/DDBJ databases">
        <title>Genomic Encyclopedia of Type Strains, Phase IV (KMG-IV): sequencing the most valuable type-strain genomes for metagenomic binning, comparative biology and taxonomic classification.</title>
        <authorList>
            <person name="Goeker M."/>
        </authorList>
    </citation>
    <scope>NUCLEOTIDE SEQUENCE [LARGE SCALE GENOMIC DNA]</scope>
    <source>
        <strain evidence="2 3">DSM 14364</strain>
    </source>
</reference>
<dbReference type="RefSeq" id="WP_114769886.1">
    <property type="nucleotide sequence ID" value="NZ_QQBB01000003.1"/>
</dbReference>
<dbReference type="SUPFAM" id="SSF57802">
    <property type="entry name" value="Rubredoxin-like"/>
    <property type="match status" value="1"/>
</dbReference>
<name>A0A370HPM4_9HYPH</name>
<comment type="caution">
    <text evidence="2">The sequence shown here is derived from an EMBL/GenBank/DDBJ whole genome shotgun (WGS) entry which is preliminary data.</text>
</comment>
<feature type="domain" description="Metallo-beta-lactamase" evidence="1">
    <location>
        <begin position="73"/>
        <end position="243"/>
    </location>
</feature>